<accession>A0A7G3GCV2</accession>
<sequence>MFFKIIVTLCLYIKLRFIRREDVFIQHLIIGYEGVALHVLEEHVSAEFNPYLRYDDVGFHSAEGQMIKVLGRTTA</sequence>
<reference evidence="1 2" key="1">
    <citation type="submission" date="2018-01" db="EMBL/GenBank/DDBJ databases">
        <title>Genome sequence of Iodobacter sp. strain PCH194 isolated from Indian Trans-Himalaya.</title>
        <authorList>
            <person name="Kumar V."/>
            <person name="Thakur V."/>
            <person name="Kumar S."/>
            <person name="Singh D."/>
        </authorList>
    </citation>
    <scope>NUCLEOTIDE SEQUENCE [LARGE SCALE GENOMIC DNA]</scope>
    <source>
        <strain evidence="1 2">PCH194</strain>
    </source>
</reference>
<proteinExistence type="predicted"/>
<dbReference type="EMBL" id="CP025781">
    <property type="protein sequence ID" value="QBC44872.1"/>
    <property type="molecule type" value="Genomic_DNA"/>
</dbReference>
<gene>
    <name evidence="1" type="ORF">C1H71_15910</name>
</gene>
<dbReference type="AlphaFoldDB" id="A0A7G3GCV2"/>
<organism evidence="1 2">
    <name type="scientific">Iodobacter fluviatilis</name>
    <dbReference type="NCBI Taxonomy" id="537"/>
    <lineage>
        <taxon>Bacteria</taxon>
        <taxon>Pseudomonadati</taxon>
        <taxon>Pseudomonadota</taxon>
        <taxon>Betaproteobacteria</taxon>
        <taxon>Neisseriales</taxon>
        <taxon>Chitinibacteraceae</taxon>
        <taxon>Iodobacter</taxon>
    </lineage>
</organism>
<evidence type="ECO:0000313" key="2">
    <source>
        <dbReference type="Proteomes" id="UP000515917"/>
    </source>
</evidence>
<protein>
    <submittedName>
        <fullName evidence="1">Uncharacterized protein</fullName>
    </submittedName>
</protein>
<keyword evidence="2" id="KW-1185">Reference proteome</keyword>
<evidence type="ECO:0000313" key="1">
    <source>
        <dbReference type="EMBL" id="QBC44872.1"/>
    </source>
</evidence>
<dbReference type="Proteomes" id="UP000515917">
    <property type="component" value="Chromosome"/>
</dbReference>
<name>A0A7G3GCV2_9NEIS</name>
<dbReference type="KEGG" id="ifl:C1H71_15910"/>